<keyword evidence="4" id="KW-0732">Signal</keyword>
<dbReference type="InterPro" id="IPR022385">
    <property type="entry name" value="Rhs_assc_core"/>
</dbReference>
<dbReference type="InterPro" id="IPR028994">
    <property type="entry name" value="Integrin_alpha_N"/>
</dbReference>
<evidence type="ECO:0000256" key="1">
    <source>
        <dbReference type="ARBA" id="ARBA00004613"/>
    </source>
</evidence>
<keyword evidence="3" id="KW-0843">Virulence</keyword>
<dbReference type="NCBIfam" id="TIGR03696">
    <property type="entry name" value="Rhs_assc_core"/>
    <property type="match status" value="1"/>
</dbReference>
<comment type="caution">
    <text evidence="5">The sequence shown here is derived from an EMBL/GenBank/DDBJ whole genome shotgun (WGS) entry which is preliminary data.</text>
</comment>
<keyword evidence="2" id="KW-0964">Secreted</keyword>
<dbReference type="Pfam" id="PF03534">
    <property type="entry name" value="SpvB"/>
    <property type="match status" value="1"/>
</dbReference>
<dbReference type="SUPFAM" id="SSF69318">
    <property type="entry name" value="Integrin alpha N-terminal domain"/>
    <property type="match status" value="1"/>
</dbReference>
<proteinExistence type="predicted"/>
<dbReference type="Gene3D" id="2.180.10.10">
    <property type="entry name" value="RHS repeat-associated core"/>
    <property type="match status" value="1"/>
</dbReference>
<reference evidence="6" key="1">
    <citation type="journal article" date="2019" name="Int. J. Syst. Evol. Microbiol.">
        <title>The Global Catalogue of Microorganisms (GCM) 10K type strain sequencing project: providing services to taxonomists for standard genome sequencing and annotation.</title>
        <authorList>
            <consortium name="The Broad Institute Genomics Platform"/>
            <consortium name="The Broad Institute Genome Sequencing Center for Infectious Disease"/>
            <person name="Wu L."/>
            <person name="Ma J."/>
        </authorList>
    </citation>
    <scope>NUCLEOTIDE SEQUENCE [LARGE SCALE GENOMIC DNA]</scope>
    <source>
        <strain evidence="6">JCM 17386</strain>
    </source>
</reference>
<evidence type="ECO:0000313" key="5">
    <source>
        <dbReference type="EMBL" id="GAA4134764.1"/>
    </source>
</evidence>
<dbReference type="InterPro" id="IPR003284">
    <property type="entry name" value="Sal_SpvB"/>
</dbReference>
<sequence>MKKIYFILTFLFFSFCVLGQSTPTGSSTEVGDTGGQLTVSLSGAANYSIPIKVPPGINGVEPRISLVYDSQSGNGSAGYGWNIAGVSTISRIPSTKFHDGGVSTIKYSMNDRYALDGQRLLVKNGTTGVYGGDGTVYETENFSNVKIISHGSQGITGDIGPAYFTVEYPDGSKAYYGYIAGNSSNSLSQIHFALTYWENPQGIRISYFYNYTIFDKLMLMGIKYGSKNDDTPPNEISFIYKNRVLNDTQIIAGEYKRDLSVLSEITVKTNGIGFRNYVLNHDLSSLKYERLISITEKSGDNSKSLNPTVFTYVENQSAVGSQIEWSRTAPSFPTSSNSGNTLAGDFDGDGEIEILSRSSSQGISIGKIKDDYSTFNNYFTVYNNDNRYVVNSLDSNYGISSKQNLCLTLNENNLIRYKIYSFNTSLSSLTLDYEKTSPVSEGYPAIKYYGDFDGDYLTDLLVFGEPVNGISNLKVINLDRRITSNFISSAGQIDIGVWVDNGPGMISGTNDIKIADINGDGKSDIIVFRGAPYNDILGYTLVNNTFEKFIDWDYNIPGDIGDDTHRTPNDFPILLGDYNGDGKSDIFFIATGKLLTSTGGVYFSEETLPSLYSPPSYPYGAMDRWVAMDFNNDGRSDIIRIKPVKRNYTVGNTTTHDQDLLEVDLYYKSRENSNQWSHQYFSRFVFSDNWSQYYNPDDPYLTTNDPLFSRKSKTTPNKSELVVGLGGKLVFFSNNSFSSDQHLLKSVTTGNGVKENISYSFLKNNNEVYEAGAIKPYPYLAMQNNSGFKVVSQIDYPSNGQSKKIFKYFDAVTNVEGLGFMGFQSVLTTNLHNDSNYPIISNVRKTDFLLRGANTENYSVDGLASPSAATPANFISKSILDYNSAADALQSNKVFKLKNLSVKQYDGLTNTSTETTVSLDPYNNPISTTVLIKEGSTLAQTSVKNLVYASPSASPHIVGRLESKTESVLYNGDTAVNEELYLYNSQQLLSQVKKRPDASVNYVTEDNTYDSFGNIISKKITAGGNSREAGWTYDTSGRLLISKSDIESFQTVFTYFPNGTLKTETNPYGQTSIYEYDPWFRKIKTTDYLQKTIIFSYTKNPSENTSIIEAVSSDGTATSDVFNHFGQKVQEKVKANVNGRYLSKNFIYDIYGRIIEEGVSHYPAQIRRSLTTYDPYGRIVKFMGPESQAIGSGTTITYSGLLSSANNGTLTKTVRKDAVGNVIEVNDGSGAILTFGYYANGNLKTSNCDGAVSSVLQDKWGRRTRLTDSSAGEFNYSYNDFNELVTEENSNGVTTYFYNPLGKLLEKTIVGSFANSKTTYSYASDTGKISSSLYTDYLNGGLTISNEYSYDSAKRLYQTIETTPYVTFTKTIGFDSFGRIDTETLAAKSGTKLSSKTIKKTYQNGAPYQILDGTTILCQKDVISDNGALNSGVFANGTNVIVDYNGNDFIINKMYRQGANIMYKMENTYNVAKGTLDSKTNGLFNYIEDFKYDPMDRLTEITSTGQYMNCTFDTSSVEGFQVENGASIVSSAGGLSVAVPNATGTVKRTLVTGKSIGDEITVRYDVKKVLGTDTFNVYIQEQDPVTLANVKYFKGTLATSTTGTVMNLSHTVMQYPNLILRIEKVNTTSMNVFILDNVTGGQKSKALQGYDAKGRILSNQLGTYNYPSSGKIYQNSSVNIAPNALAYYQSRPSQIITYNTFKGPYQVEDVGIEKISFEYNDDNARSAMFYGGTQDKLLRPYRKFYSSDGTMEVKQNTVTGAFEFLTYIGGDSYNAPIVLKSDGVNYDYLYLQRDYQGSIVGISNAAGAIIEKRLFDPWGGVISVQNGSGAALSGLTVLDRGYTGHEHLQSIGMIHMNGRLYDCNLRRFLQPDNNIQDPFNTQNYNRYAYVMNNPVKYTDQSGEFWNILFGYLFSAYVHGAYASGGELNPAKWNSAAFISAATSTFSLGASTVATNLTNNYLDNYNSPPELGISAVGSKQNITNESIINLFTNIGKAGDRFDDGVNQRITDSFDFFENKIGSSYYWGSTLQTFGNNFMDGRTIFNASSAYQKEIYTNVTNMSVYDWAYTAGYSAPDIAASFAIPYAVEGIGSRIGAMDFSIARTEATVAEDVMRVRHHTSVENLKKIKKAQFIETHHDGNVHFEFPPFSNPYKSYFGNAGKGAYVEFSVPRSAVSYPEVYKGPGNYGELFTNHVPYSLKSAKPKFVVLWWY</sequence>
<evidence type="ECO:0008006" key="7">
    <source>
        <dbReference type="Google" id="ProtNLM"/>
    </source>
</evidence>
<evidence type="ECO:0000256" key="4">
    <source>
        <dbReference type="SAM" id="SignalP"/>
    </source>
</evidence>
<dbReference type="Proteomes" id="UP001501333">
    <property type="component" value="Unassembled WGS sequence"/>
</dbReference>
<evidence type="ECO:0000256" key="3">
    <source>
        <dbReference type="ARBA" id="ARBA00023026"/>
    </source>
</evidence>
<feature type="signal peptide" evidence="4">
    <location>
        <begin position="1"/>
        <end position="19"/>
    </location>
</feature>
<feature type="chain" id="PRO_5045163565" description="Insecticide toxin TcdB middle/N-terminal domain-containing protein" evidence="4">
    <location>
        <begin position="20"/>
        <end position="2210"/>
    </location>
</feature>
<accession>A0ABP7YDX7</accession>
<evidence type="ECO:0000313" key="6">
    <source>
        <dbReference type="Proteomes" id="UP001501333"/>
    </source>
</evidence>
<evidence type="ECO:0000256" key="2">
    <source>
        <dbReference type="ARBA" id="ARBA00022525"/>
    </source>
</evidence>
<comment type="subcellular location">
    <subcellularLocation>
        <location evidence="1">Secreted</location>
    </subcellularLocation>
</comment>
<keyword evidence="6" id="KW-1185">Reference proteome</keyword>
<dbReference type="EMBL" id="BAABAO010000013">
    <property type="protein sequence ID" value="GAA4134764.1"/>
    <property type="molecule type" value="Genomic_DNA"/>
</dbReference>
<protein>
    <recommendedName>
        <fullName evidence="7">Insecticide toxin TcdB middle/N-terminal domain-containing protein</fullName>
    </recommendedName>
</protein>
<dbReference type="RefSeq" id="WP_229350827.1">
    <property type="nucleotide sequence ID" value="NZ_BAABAO010000013.1"/>
</dbReference>
<name>A0ABP7YDX7_9FLAO</name>
<gene>
    <name evidence="5" type="ORF">GCM10022250_29590</name>
</gene>
<organism evidence="5 6">
    <name type="scientific">Flavobacterium chungbukense</name>
    <dbReference type="NCBI Taxonomy" id="877464"/>
    <lineage>
        <taxon>Bacteria</taxon>
        <taxon>Pseudomonadati</taxon>
        <taxon>Bacteroidota</taxon>
        <taxon>Flavobacteriia</taxon>
        <taxon>Flavobacteriales</taxon>
        <taxon>Flavobacteriaceae</taxon>
        <taxon>Flavobacterium</taxon>
    </lineage>
</organism>